<name>A0A059XXW0_9BACT</name>
<dbReference type="Proteomes" id="UP000027059">
    <property type="component" value="Chromosome"/>
</dbReference>
<gene>
    <name evidence="1" type="ORF">Y981_06470</name>
</gene>
<dbReference type="AlphaFoldDB" id="A0A059XXW0"/>
<evidence type="ECO:0000313" key="1">
    <source>
        <dbReference type="EMBL" id="AIA31718.1"/>
    </source>
</evidence>
<dbReference type="HOGENOM" id="CLU_2633754_0_0_0"/>
<organism evidence="1 2">
    <name type="scientific">Leptospirillum ferriphilum YSK</name>
    <dbReference type="NCBI Taxonomy" id="1441628"/>
    <lineage>
        <taxon>Bacteria</taxon>
        <taxon>Pseudomonadati</taxon>
        <taxon>Nitrospirota</taxon>
        <taxon>Nitrospiria</taxon>
        <taxon>Nitrospirales</taxon>
        <taxon>Nitrospiraceae</taxon>
        <taxon>Leptospirillum</taxon>
    </lineage>
</organism>
<evidence type="ECO:0000313" key="2">
    <source>
        <dbReference type="Proteomes" id="UP000027059"/>
    </source>
</evidence>
<dbReference type="KEGG" id="lfp:Y981_06470"/>
<reference evidence="2" key="1">
    <citation type="submission" date="2014-02" db="EMBL/GenBank/DDBJ databases">
        <title>Complete genome sequence and comparative genomic analysis of the nitrogen-fixing bacterium Leptospirillum ferriphilum YSK.</title>
        <authorList>
            <person name="Guo X."/>
            <person name="Yin H."/>
            <person name="Liang Y."/>
            <person name="Hu Q."/>
            <person name="Ma L."/>
            <person name="Xiao Y."/>
            <person name="Zhang X."/>
            <person name="Qiu G."/>
            <person name="Liu X."/>
        </authorList>
    </citation>
    <scope>NUCLEOTIDE SEQUENCE [LARGE SCALE GENOMIC DNA]</scope>
    <source>
        <strain evidence="2">YSK</strain>
    </source>
</reference>
<sequence length="77" mass="8690">MREKRVVQASCFLSDSTSLRDVPEDFFLQPAGPAESQSTNFRTFPETIGSRFLLQPLNPFLYPTKNLFLEQAGVLHG</sequence>
<accession>A0A059XXW0</accession>
<protein>
    <submittedName>
        <fullName evidence="1">Uncharacterized protein</fullName>
    </submittedName>
</protein>
<proteinExistence type="predicted"/>
<dbReference type="EMBL" id="CP007243">
    <property type="protein sequence ID" value="AIA31718.1"/>
    <property type="molecule type" value="Genomic_DNA"/>
</dbReference>
<keyword evidence="2" id="KW-1185">Reference proteome</keyword>
<reference evidence="1 2" key="2">
    <citation type="journal article" date="2015" name="Biomed. Res. Int.">
        <title>Effects of Arsenite Resistance on the Growth and Functional Gene Expression of Leptospirillum ferriphilum and Acidithiobacillus thiooxidans in Pure Culture and Coculture.</title>
        <authorList>
            <person name="Jiang H."/>
            <person name="Liang Y."/>
            <person name="Yin H."/>
            <person name="Xiao Y."/>
            <person name="Guo X."/>
            <person name="Xu Y."/>
            <person name="Hu Q."/>
            <person name="Liu H."/>
            <person name="Liu X."/>
        </authorList>
    </citation>
    <scope>NUCLEOTIDE SEQUENCE [LARGE SCALE GENOMIC DNA]</scope>
    <source>
        <strain evidence="1 2">YSK</strain>
    </source>
</reference>